<organism evidence="1 2">
    <name type="scientific">Capnocytophaga canimorsus</name>
    <dbReference type="NCBI Taxonomy" id="28188"/>
    <lineage>
        <taxon>Bacteria</taxon>
        <taxon>Pseudomonadati</taxon>
        <taxon>Bacteroidota</taxon>
        <taxon>Flavobacteriia</taxon>
        <taxon>Flavobacteriales</taxon>
        <taxon>Flavobacteriaceae</taxon>
        <taxon>Capnocytophaga</taxon>
    </lineage>
</organism>
<dbReference type="RefSeq" id="WP_041998991.1">
    <property type="nucleotide sequence ID" value="NZ_CP022382.1"/>
</dbReference>
<sequence>MKKLFFIVGMCFTALLTAQQKPESLTFTHKLVYELSSEQNEIPNTIISKQLTMYIAHKAIILETNSGTLLFKDGSAFWVRLGAFDNQIYFSPKDYFEIDLLGFKLNPQTEQTSNTNQCTWYKLQLYENNKENEEGEEIDVCEICIDTKNQKDNALVFPPHNIRGLIKEIHLINESYNWTLVKEEAINKSFLFDKEAIDAQREARKKQWEEYYNYQPTDSIASTDTLDAIDSAFYSEAYAYDPLYYATFSGINMDMSYKLLIYAERIHSVINDQISNLKEYEGDGLNRKQIIRFLKKHYESSVKNLLKAKIISKEESKQLKGVFKDLIKKAEAFDPKSIPMREQTTYEDYNYDTVKEAAEGVTRKVKYTSAYKNLEITDNITLALDSFSDEEDMLAYAPTYCKAYKNKVPKFENEKLKLHITNYLGQLCDLYLYPYTYLVDFKGTIDSLRKSWLEIEKLRPTLSKQDTQLLLEFMESLD</sequence>
<dbReference type="Proteomes" id="UP000044026">
    <property type="component" value="Unassembled WGS sequence"/>
</dbReference>
<gene>
    <name evidence="1" type="ORF">CCAN12_430015</name>
</gene>
<proteinExistence type="predicted"/>
<dbReference type="GeneID" id="69579775"/>
<evidence type="ECO:0000313" key="1">
    <source>
        <dbReference type="EMBL" id="CEN33502.1"/>
    </source>
</evidence>
<name>A0A0B7H6E2_9FLAO</name>
<reference evidence="1 2" key="1">
    <citation type="submission" date="2015-01" db="EMBL/GenBank/DDBJ databases">
        <authorList>
            <person name="Xiang T."/>
            <person name="Song Y."/>
            <person name="Huang L."/>
            <person name="Wang B."/>
            <person name="Wu P."/>
        </authorList>
    </citation>
    <scope>NUCLEOTIDE SEQUENCE [LARGE SCALE GENOMIC DNA]</scope>
    <source>
        <strain evidence="1 2">Cc12</strain>
    </source>
</reference>
<evidence type="ECO:0000313" key="2">
    <source>
        <dbReference type="Proteomes" id="UP000044026"/>
    </source>
</evidence>
<protein>
    <submittedName>
        <fullName evidence="1">Uncharacterized protein</fullName>
    </submittedName>
</protein>
<dbReference type="EMBL" id="CDOE01000038">
    <property type="protein sequence ID" value="CEN33502.1"/>
    <property type="molecule type" value="Genomic_DNA"/>
</dbReference>
<accession>A0A0B7H6E2</accession>
<dbReference type="AlphaFoldDB" id="A0A0B7H6E2"/>